<evidence type="ECO:0000313" key="2">
    <source>
        <dbReference type="EMBL" id="KAF5324818.1"/>
    </source>
</evidence>
<organism evidence="2 3">
    <name type="scientific">Ephemerocybe angulata</name>
    <dbReference type="NCBI Taxonomy" id="980116"/>
    <lineage>
        <taxon>Eukaryota</taxon>
        <taxon>Fungi</taxon>
        <taxon>Dikarya</taxon>
        <taxon>Basidiomycota</taxon>
        <taxon>Agaricomycotina</taxon>
        <taxon>Agaricomycetes</taxon>
        <taxon>Agaricomycetidae</taxon>
        <taxon>Agaricales</taxon>
        <taxon>Agaricineae</taxon>
        <taxon>Psathyrellaceae</taxon>
        <taxon>Ephemerocybe</taxon>
    </lineage>
</organism>
<evidence type="ECO:0000313" key="3">
    <source>
        <dbReference type="Proteomes" id="UP000541558"/>
    </source>
</evidence>
<evidence type="ECO:0000256" key="1">
    <source>
        <dbReference type="SAM" id="MobiDB-lite"/>
    </source>
</evidence>
<name>A0A8H5BLU0_9AGAR</name>
<accession>A0A8H5BLU0</accession>
<dbReference type="AlphaFoldDB" id="A0A8H5BLU0"/>
<protein>
    <submittedName>
        <fullName evidence="2">Uncharacterized protein</fullName>
    </submittedName>
</protein>
<proteinExistence type="predicted"/>
<feature type="region of interest" description="Disordered" evidence="1">
    <location>
        <begin position="1"/>
        <end position="23"/>
    </location>
</feature>
<reference evidence="2 3" key="1">
    <citation type="journal article" date="2020" name="ISME J.">
        <title>Uncovering the hidden diversity of litter-decomposition mechanisms in mushroom-forming fungi.</title>
        <authorList>
            <person name="Floudas D."/>
            <person name="Bentzer J."/>
            <person name="Ahren D."/>
            <person name="Johansson T."/>
            <person name="Persson P."/>
            <person name="Tunlid A."/>
        </authorList>
    </citation>
    <scope>NUCLEOTIDE SEQUENCE [LARGE SCALE GENOMIC DNA]</scope>
    <source>
        <strain evidence="2 3">CBS 175.51</strain>
    </source>
</reference>
<gene>
    <name evidence="2" type="ORF">D9611_004467</name>
</gene>
<keyword evidence="3" id="KW-1185">Reference proteome</keyword>
<dbReference type="EMBL" id="JAACJK010000164">
    <property type="protein sequence ID" value="KAF5324818.1"/>
    <property type="molecule type" value="Genomic_DNA"/>
</dbReference>
<dbReference type="OrthoDB" id="6141102at2759"/>
<dbReference type="Proteomes" id="UP000541558">
    <property type="component" value="Unassembled WGS sequence"/>
</dbReference>
<sequence length="339" mass="38518">MQSSIRSPEPEDLHGPHPFAPDTPPQDILATLWNKFYDWEYGHTLSLLQGLKCDVNLRADDHIHQMGTNEAPTHKTTQPSEVDMEETEAFEAIDYDEYGGKEVSTLLAVVSNEAADLNGKVWLPNPRYTTCTSTSSNIYNHSQNTDILIASFACFADEPSFDLDRYLRYHDRFAWQCDFHDPDYEVIKLEVIGVLHFQQGLSFDEIDELIGNRSLVLPAFNKLHVSAADGLVWEACQRDYLYQWPVTWMSPLDTLRKVKQHYSTVKPDLFSQVQLASTLFCPNFGCLVSSLKPCPVHNAPAIREAKPTITSKKYDTRNRPCSGSCFQHIQENLDDDALV</sequence>
<comment type="caution">
    <text evidence="2">The sequence shown here is derived from an EMBL/GenBank/DDBJ whole genome shotgun (WGS) entry which is preliminary data.</text>
</comment>